<keyword evidence="10" id="KW-1185">Reference proteome</keyword>
<proteinExistence type="inferred from homology"/>
<gene>
    <name evidence="9" type="ORF">SAMN04488238_102313</name>
</gene>
<sequence>MRRSLGHIPRTQPEPTIALINIVFLMLIFFLIAGSIAPSPDPDVQLVTLSEITTEPPRDALVLLADGALRLNGLAVSAGQAVSQLAGTTTVRVLPDRAAPAADLVALAQQLRAGGAEKLMIVTSEALQ</sequence>
<evidence type="ECO:0000256" key="7">
    <source>
        <dbReference type="RuleBase" id="RU003879"/>
    </source>
</evidence>
<dbReference type="InterPro" id="IPR003400">
    <property type="entry name" value="ExbD"/>
</dbReference>
<dbReference type="STRING" id="564137.SAMN04488238_102313"/>
<reference evidence="9 10" key="1">
    <citation type="submission" date="2016-10" db="EMBL/GenBank/DDBJ databases">
        <authorList>
            <person name="de Groot N.N."/>
        </authorList>
    </citation>
    <scope>NUCLEOTIDE SEQUENCE [LARGE SCALE GENOMIC DNA]</scope>
    <source>
        <strain evidence="9 10">CGMCC 1.8894</strain>
    </source>
</reference>
<dbReference type="EMBL" id="FNOM01000002">
    <property type="protein sequence ID" value="SDW52509.1"/>
    <property type="molecule type" value="Genomic_DNA"/>
</dbReference>
<dbReference type="GO" id="GO:0005886">
    <property type="term" value="C:plasma membrane"/>
    <property type="evidence" value="ECO:0007669"/>
    <property type="project" value="UniProtKB-SubCell"/>
</dbReference>
<dbReference type="GO" id="GO:0015031">
    <property type="term" value="P:protein transport"/>
    <property type="evidence" value="ECO:0007669"/>
    <property type="project" value="UniProtKB-KW"/>
</dbReference>
<evidence type="ECO:0000256" key="3">
    <source>
        <dbReference type="ARBA" id="ARBA00022475"/>
    </source>
</evidence>
<name>A0A1H2UA62_9RHOB</name>
<evidence type="ECO:0000256" key="5">
    <source>
        <dbReference type="ARBA" id="ARBA00022989"/>
    </source>
</evidence>
<comment type="subcellular location">
    <subcellularLocation>
        <location evidence="1">Cell membrane</location>
        <topology evidence="1">Single-pass membrane protein</topology>
    </subcellularLocation>
    <subcellularLocation>
        <location evidence="7">Cell membrane</location>
        <topology evidence="7">Single-pass type II membrane protein</topology>
    </subcellularLocation>
</comment>
<protein>
    <submittedName>
        <fullName evidence="9">Biopolymer transport protein ExbD</fullName>
    </submittedName>
</protein>
<evidence type="ECO:0000256" key="4">
    <source>
        <dbReference type="ARBA" id="ARBA00022692"/>
    </source>
</evidence>
<dbReference type="Pfam" id="PF02472">
    <property type="entry name" value="ExbD"/>
    <property type="match status" value="1"/>
</dbReference>
<organism evidence="9 10">
    <name type="scientific">Roseicitreum antarcticum</name>
    <dbReference type="NCBI Taxonomy" id="564137"/>
    <lineage>
        <taxon>Bacteria</taxon>
        <taxon>Pseudomonadati</taxon>
        <taxon>Pseudomonadota</taxon>
        <taxon>Alphaproteobacteria</taxon>
        <taxon>Rhodobacterales</taxon>
        <taxon>Paracoccaceae</taxon>
        <taxon>Roseicitreum</taxon>
    </lineage>
</organism>
<accession>A0A1H2UA62</accession>
<evidence type="ECO:0000256" key="6">
    <source>
        <dbReference type="ARBA" id="ARBA00023136"/>
    </source>
</evidence>
<dbReference type="GO" id="GO:0022857">
    <property type="term" value="F:transmembrane transporter activity"/>
    <property type="evidence" value="ECO:0007669"/>
    <property type="project" value="InterPro"/>
</dbReference>
<dbReference type="RefSeq" id="WP_092885935.1">
    <property type="nucleotide sequence ID" value="NZ_CP061498.1"/>
</dbReference>
<dbReference type="AlphaFoldDB" id="A0A1H2UA62"/>
<keyword evidence="4 7" id="KW-0812">Transmembrane</keyword>
<keyword evidence="7" id="KW-0813">Transport</keyword>
<evidence type="ECO:0000256" key="8">
    <source>
        <dbReference type="SAM" id="Phobius"/>
    </source>
</evidence>
<evidence type="ECO:0000313" key="10">
    <source>
        <dbReference type="Proteomes" id="UP000198539"/>
    </source>
</evidence>
<dbReference type="OrthoDB" id="8479787at2"/>
<comment type="similarity">
    <text evidence="2 7">Belongs to the ExbD/TolR family.</text>
</comment>
<keyword evidence="7" id="KW-0653">Protein transport</keyword>
<feature type="transmembrane region" description="Helical" evidence="8">
    <location>
        <begin position="16"/>
        <end position="37"/>
    </location>
</feature>
<keyword evidence="6 8" id="KW-0472">Membrane</keyword>
<keyword evidence="5 8" id="KW-1133">Transmembrane helix</keyword>
<keyword evidence="3" id="KW-1003">Cell membrane</keyword>
<evidence type="ECO:0000256" key="2">
    <source>
        <dbReference type="ARBA" id="ARBA00005811"/>
    </source>
</evidence>
<evidence type="ECO:0000313" key="9">
    <source>
        <dbReference type="EMBL" id="SDW52509.1"/>
    </source>
</evidence>
<evidence type="ECO:0000256" key="1">
    <source>
        <dbReference type="ARBA" id="ARBA00004162"/>
    </source>
</evidence>
<dbReference type="Proteomes" id="UP000198539">
    <property type="component" value="Unassembled WGS sequence"/>
</dbReference>